<reference evidence="1 2" key="1">
    <citation type="submission" date="2016-03" db="EMBL/GenBank/DDBJ databases">
        <title>Comparative genomics of the ectomycorrhizal sister species Rhizopogon vinicolor and Rhizopogon vesiculosus (Basidiomycota: Boletales) reveals a divergence of the mating type B locus.</title>
        <authorList>
            <person name="Mujic A.B."/>
            <person name="Kuo A."/>
            <person name="Tritt A."/>
            <person name="Lipzen A."/>
            <person name="Chen C."/>
            <person name="Johnson J."/>
            <person name="Sharma A."/>
            <person name="Barry K."/>
            <person name="Grigoriev I.V."/>
            <person name="Spatafora J.W."/>
        </authorList>
    </citation>
    <scope>NUCLEOTIDE SEQUENCE [LARGE SCALE GENOMIC DNA]</scope>
    <source>
        <strain evidence="1 2">AM-OR11-056</strain>
    </source>
</reference>
<proteinExistence type="predicted"/>
<accession>A0A1J8QBF6</accession>
<comment type="caution">
    <text evidence="1">The sequence shown here is derived from an EMBL/GenBank/DDBJ whole genome shotgun (WGS) entry which is preliminary data.</text>
</comment>
<dbReference type="OrthoDB" id="2427869at2759"/>
<sequence length="202" mass="22997">MVKFYVVLKTDLCQVNITVSDDTTISDIFDSLKSGSAIARRALGRTLYDQYQYYKLKNSVALPRSRYDHDEIVQTCLHRSNWEEVYPDYSLDVLAPTSARTVYMVIQPGDPTQAAIAGLEANHGDIFSCLQITVANLQRWTMEDVKNNLQGGRLWRSVNLPDYPVAIATIEQSLARRRTFNIPPEENSDLEHALEHDALFWA</sequence>
<dbReference type="Proteomes" id="UP000183567">
    <property type="component" value="Unassembled WGS sequence"/>
</dbReference>
<name>A0A1J8QBF6_9AGAM</name>
<evidence type="ECO:0000313" key="2">
    <source>
        <dbReference type="Proteomes" id="UP000183567"/>
    </source>
</evidence>
<feature type="non-terminal residue" evidence="1">
    <location>
        <position position="202"/>
    </location>
</feature>
<evidence type="ECO:0000313" key="1">
    <source>
        <dbReference type="EMBL" id="OJA18309.1"/>
    </source>
</evidence>
<keyword evidence="2" id="KW-1185">Reference proteome</keyword>
<dbReference type="AlphaFoldDB" id="A0A1J8QBF6"/>
<dbReference type="EMBL" id="LVVM01001551">
    <property type="protein sequence ID" value="OJA18309.1"/>
    <property type="molecule type" value="Genomic_DNA"/>
</dbReference>
<organism evidence="1 2">
    <name type="scientific">Rhizopogon vesiculosus</name>
    <dbReference type="NCBI Taxonomy" id="180088"/>
    <lineage>
        <taxon>Eukaryota</taxon>
        <taxon>Fungi</taxon>
        <taxon>Dikarya</taxon>
        <taxon>Basidiomycota</taxon>
        <taxon>Agaricomycotina</taxon>
        <taxon>Agaricomycetes</taxon>
        <taxon>Agaricomycetidae</taxon>
        <taxon>Boletales</taxon>
        <taxon>Suillineae</taxon>
        <taxon>Rhizopogonaceae</taxon>
        <taxon>Rhizopogon</taxon>
    </lineage>
</organism>
<protein>
    <submittedName>
        <fullName evidence="1">Uncharacterized protein</fullName>
    </submittedName>
</protein>
<gene>
    <name evidence="1" type="ORF">AZE42_13587</name>
</gene>